<keyword evidence="3 12" id="KW-0210">Decarboxylase</keyword>
<feature type="binding site" evidence="12">
    <location>
        <position position="372"/>
    </location>
    <ligand>
        <name>pyridoxal 5'-phosphate</name>
        <dbReference type="ChEBI" id="CHEBI:597326"/>
    </ligand>
</feature>
<dbReference type="FunFam" id="2.40.37.10:FF:000003">
    <property type="entry name" value="Diaminopimelate decarboxylase"/>
    <property type="match status" value="1"/>
</dbReference>
<organism evidence="17 18">
    <name type="scientific">Candidatus Danuiimicrobium aquiferis</name>
    <dbReference type="NCBI Taxonomy" id="1801832"/>
    <lineage>
        <taxon>Bacteria</taxon>
        <taxon>Pseudomonadati</taxon>
        <taxon>Candidatus Omnitrophota</taxon>
        <taxon>Candidatus Danuiimicrobium</taxon>
    </lineage>
</organism>
<feature type="binding site" evidence="12">
    <location>
        <position position="276"/>
    </location>
    <ligand>
        <name>substrate</name>
    </ligand>
</feature>
<evidence type="ECO:0000256" key="5">
    <source>
        <dbReference type="ARBA" id="ARBA00023154"/>
    </source>
</evidence>
<feature type="binding site" evidence="12">
    <location>
        <position position="344"/>
    </location>
    <ligand>
        <name>substrate</name>
    </ligand>
</feature>
<evidence type="ECO:0000259" key="15">
    <source>
        <dbReference type="Pfam" id="PF00278"/>
    </source>
</evidence>
<dbReference type="EMBL" id="MHFR01000016">
    <property type="protein sequence ID" value="OGW99037.1"/>
    <property type="molecule type" value="Genomic_DNA"/>
</dbReference>
<reference evidence="17 18" key="1">
    <citation type="journal article" date="2016" name="Nat. Commun.">
        <title>Thousands of microbial genomes shed light on interconnected biogeochemical processes in an aquifer system.</title>
        <authorList>
            <person name="Anantharaman K."/>
            <person name="Brown C.T."/>
            <person name="Hug L.A."/>
            <person name="Sharon I."/>
            <person name="Castelle C.J."/>
            <person name="Probst A.J."/>
            <person name="Thomas B.C."/>
            <person name="Singh A."/>
            <person name="Wilkins M.J."/>
            <person name="Karaoz U."/>
            <person name="Brodie E.L."/>
            <person name="Williams K.H."/>
            <person name="Hubbard S.S."/>
            <person name="Banfield J.F."/>
        </authorList>
    </citation>
    <scope>NUCLEOTIDE SEQUENCE [LARGE SCALE GENOMIC DNA]</scope>
</reference>
<proteinExistence type="inferred from homology"/>
<dbReference type="Pfam" id="PF00278">
    <property type="entry name" value="Orn_DAP_Arg_deC"/>
    <property type="match status" value="1"/>
</dbReference>
<dbReference type="Pfam" id="PF02784">
    <property type="entry name" value="Orn_Arg_deC_N"/>
    <property type="match status" value="1"/>
</dbReference>
<evidence type="ECO:0000256" key="10">
    <source>
        <dbReference type="ARBA" id="ARBA00066427"/>
    </source>
</evidence>
<comment type="subunit">
    <text evidence="12">Homodimer.</text>
</comment>
<feature type="binding site" evidence="12">
    <location>
        <position position="372"/>
    </location>
    <ligand>
        <name>substrate</name>
    </ligand>
</feature>
<dbReference type="InterPro" id="IPR022644">
    <property type="entry name" value="De-COase2_N"/>
</dbReference>
<feature type="domain" description="Orn/DAP/Arg decarboxylase 2 C-terminal" evidence="15">
    <location>
        <begin position="29"/>
        <end position="370"/>
    </location>
</feature>
<evidence type="ECO:0000256" key="6">
    <source>
        <dbReference type="ARBA" id="ARBA00023239"/>
    </source>
</evidence>
<evidence type="ECO:0000256" key="9">
    <source>
        <dbReference type="ARBA" id="ARBA00060983"/>
    </source>
</evidence>
<evidence type="ECO:0000313" key="17">
    <source>
        <dbReference type="EMBL" id="OGW99037.1"/>
    </source>
</evidence>
<dbReference type="PROSITE" id="PS00879">
    <property type="entry name" value="ODR_DC_2_2"/>
    <property type="match status" value="1"/>
</dbReference>
<dbReference type="UniPathway" id="UPA00034">
    <property type="reaction ID" value="UER00027"/>
</dbReference>
<comment type="function">
    <text evidence="12">Specifically catalyzes the decarboxylation of meso-diaminopimelate (meso-DAP) to L-lysine.</text>
</comment>
<dbReference type="GO" id="GO:0030170">
    <property type="term" value="F:pyridoxal phosphate binding"/>
    <property type="evidence" value="ECO:0007669"/>
    <property type="project" value="UniProtKB-UniRule"/>
</dbReference>
<keyword evidence="2 12" id="KW-0028">Amino-acid biosynthesis</keyword>
<dbReference type="Proteomes" id="UP000178187">
    <property type="component" value="Unassembled WGS sequence"/>
</dbReference>
<evidence type="ECO:0000313" key="18">
    <source>
        <dbReference type="Proteomes" id="UP000178187"/>
    </source>
</evidence>
<dbReference type="InterPro" id="IPR022643">
    <property type="entry name" value="De-COase2_C"/>
</dbReference>
<dbReference type="PRINTS" id="PR01179">
    <property type="entry name" value="ODADCRBXLASE"/>
</dbReference>
<evidence type="ECO:0000259" key="16">
    <source>
        <dbReference type="Pfam" id="PF02784"/>
    </source>
</evidence>
<comment type="caution">
    <text evidence="17">The sequence shown here is derived from an EMBL/GenBank/DDBJ whole genome shotgun (WGS) entry which is preliminary data.</text>
</comment>
<dbReference type="HAMAP" id="MF_02120">
    <property type="entry name" value="LysA"/>
    <property type="match status" value="1"/>
</dbReference>
<sequence length="419" mass="46996">MHDFRYENGELFCESVRVRDIAKKVGTPFYVYSYKTVIDHFEKLKQAFRPVKPIICFSVKANSNLSVLRSLVKAGSGLDIVSGGELFRAKQVKCPSSKIVYAGVGKTVDEIMAAIRAKILLFNVESAPELARIQRIAYLMGKKVNVSLRINPAIDPETHDHIATGKKESKFGLEMEEADRIFENADQYPNVSLCGVHVHIGSQIVSGEPFVRALRKVMIFILNLEKKGHKIKYLNLGGGMGIVYSDEHPQTADEYAKKILPLIRRGRYQVILEPGRFIVGNAGIFVTRVVYIKKTQSKNFAIVDGGMNDLIRPAFYGSFHDVWPLVKDGRAQKIVYDVVGPICESSDFLAKNRLLQELDAGDEIALASAGAYGFSMSSNYNARPRVCEVFVHGSKFEIVRRRETYQDLIRGEKVPAWLK</sequence>
<evidence type="ECO:0000256" key="8">
    <source>
        <dbReference type="ARBA" id="ARBA00060643"/>
    </source>
</evidence>
<comment type="cofactor">
    <cofactor evidence="1 12 13 14">
        <name>pyridoxal 5'-phosphate</name>
        <dbReference type="ChEBI" id="CHEBI:597326"/>
    </cofactor>
</comment>
<evidence type="ECO:0000256" key="13">
    <source>
        <dbReference type="PIRSR" id="PIRSR600183-50"/>
    </source>
</evidence>
<evidence type="ECO:0000256" key="14">
    <source>
        <dbReference type="RuleBase" id="RU003738"/>
    </source>
</evidence>
<dbReference type="SUPFAM" id="SSF51419">
    <property type="entry name" value="PLP-binding barrel"/>
    <property type="match status" value="1"/>
</dbReference>
<feature type="active site" description="Proton donor" evidence="13">
    <location>
        <position position="343"/>
    </location>
</feature>
<dbReference type="InterPro" id="IPR029066">
    <property type="entry name" value="PLP-binding_barrel"/>
</dbReference>
<keyword evidence="4 12" id="KW-0663">Pyridoxal phosphate</keyword>
<dbReference type="NCBIfam" id="TIGR01048">
    <property type="entry name" value="lysA"/>
    <property type="match status" value="1"/>
</dbReference>
<dbReference type="SUPFAM" id="SSF50621">
    <property type="entry name" value="Alanine racemase C-terminal domain-like"/>
    <property type="match status" value="1"/>
</dbReference>
<name>A0A1G1L1L4_9BACT</name>
<evidence type="ECO:0000256" key="1">
    <source>
        <dbReference type="ARBA" id="ARBA00001933"/>
    </source>
</evidence>
<feature type="binding site" evidence="12">
    <location>
        <position position="316"/>
    </location>
    <ligand>
        <name>substrate</name>
    </ligand>
</feature>
<comment type="pathway">
    <text evidence="8 12 14">Amino-acid biosynthesis; L-lysine biosynthesis via DAP pathway; L-lysine from DL-2,6-diaminopimelate: step 1/1.</text>
</comment>
<dbReference type="GO" id="GO:0009089">
    <property type="term" value="P:lysine biosynthetic process via diaminopimelate"/>
    <property type="evidence" value="ECO:0007669"/>
    <property type="project" value="UniProtKB-UniRule"/>
</dbReference>
<comment type="similarity">
    <text evidence="9 12">Belongs to the Orn/Lys/Arg decarboxylase class-II family. LysA subfamily.</text>
</comment>
<evidence type="ECO:0000256" key="12">
    <source>
        <dbReference type="HAMAP-Rule" id="MF_02120"/>
    </source>
</evidence>
<dbReference type="EC" id="4.1.1.20" evidence="10 12"/>
<gene>
    <name evidence="12" type="primary">lysA</name>
    <name evidence="17" type="ORF">A3G33_01285</name>
</gene>
<dbReference type="AlphaFoldDB" id="A0A1G1L1L4"/>
<dbReference type="PRINTS" id="PR01181">
    <property type="entry name" value="DAPDCRBXLASE"/>
</dbReference>
<evidence type="ECO:0000256" key="2">
    <source>
        <dbReference type="ARBA" id="ARBA00022605"/>
    </source>
</evidence>
<feature type="domain" description="Orn/DAP/Arg decarboxylase 2 N-terminal" evidence="16">
    <location>
        <begin position="36"/>
        <end position="280"/>
    </location>
</feature>
<evidence type="ECO:0000256" key="7">
    <source>
        <dbReference type="ARBA" id="ARBA00050464"/>
    </source>
</evidence>
<feature type="binding site" evidence="12">
    <location>
        <position position="312"/>
    </location>
    <ligand>
        <name>substrate</name>
    </ligand>
</feature>
<dbReference type="Gene3D" id="2.40.37.10">
    <property type="entry name" value="Lyase, Ornithine Decarboxylase, Chain A, domain 1"/>
    <property type="match status" value="1"/>
</dbReference>
<feature type="modified residue" description="N6-(pyridoxal phosphate)lysine" evidence="12 13">
    <location>
        <position position="60"/>
    </location>
</feature>
<dbReference type="InterPro" id="IPR000183">
    <property type="entry name" value="Orn/DAP/Arg_de-COase"/>
</dbReference>
<accession>A0A1G1L1L4</accession>
<evidence type="ECO:0000256" key="4">
    <source>
        <dbReference type="ARBA" id="ARBA00022898"/>
    </source>
</evidence>
<dbReference type="PANTHER" id="PTHR43727:SF2">
    <property type="entry name" value="GROUP IV DECARBOXYLASE"/>
    <property type="match status" value="1"/>
</dbReference>
<dbReference type="PANTHER" id="PTHR43727">
    <property type="entry name" value="DIAMINOPIMELATE DECARBOXYLASE"/>
    <property type="match status" value="1"/>
</dbReference>
<comment type="catalytic activity">
    <reaction evidence="7 12 14">
        <text>meso-2,6-diaminopimelate + H(+) = L-lysine + CO2</text>
        <dbReference type="Rhea" id="RHEA:15101"/>
        <dbReference type="ChEBI" id="CHEBI:15378"/>
        <dbReference type="ChEBI" id="CHEBI:16526"/>
        <dbReference type="ChEBI" id="CHEBI:32551"/>
        <dbReference type="ChEBI" id="CHEBI:57791"/>
        <dbReference type="EC" id="4.1.1.20"/>
    </reaction>
</comment>
<keyword evidence="6 12" id="KW-0456">Lyase</keyword>
<dbReference type="InterPro" id="IPR002986">
    <property type="entry name" value="DAP_deCOOHase_LysA"/>
</dbReference>
<dbReference type="InterPro" id="IPR009006">
    <property type="entry name" value="Ala_racemase/Decarboxylase_C"/>
</dbReference>
<dbReference type="InterPro" id="IPR022657">
    <property type="entry name" value="De-COase2_CS"/>
</dbReference>
<feature type="binding site" evidence="12">
    <location>
        <begin position="273"/>
        <end position="276"/>
    </location>
    <ligand>
        <name>pyridoxal 5'-phosphate</name>
        <dbReference type="ChEBI" id="CHEBI:597326"/>
    </ligand>
</feature>
<keyword evidence="5 12" id="KW-0457">Lysine biosynthesis</keyword>
<protein>
    <recommendedName>
        <fullName evidence="11 12">Diaminopimelate decarboxylase</fullName>
        <shortName evidence="12">DAP decarboxylase</shortName>
        <shortName evidence="12">DAPDC</shortName>
        <ecNumber evidence="10 12">4.1.1.20</ecNumber>
    </recommendedName>
</protein>
<evidence type="ECO:0000256" key="11">
    <source>
        <dbReference type="ARBA" id="ARBA00074972"/>
    </source>
</evidence>
<dbReference type="FunFam" id="3.20.20.10:FF:000003">
    <property type="entry name" value="Diaminopimelate decarboxylase"/>
    <property type="match status" value="1"/>
</dbReference>
<evidence type="ECO:0000256" key="3">
    <source>
        <dbReference type="ARBA" id="ARBA00022793"/>
    </source>
</evidence>
<dbReference type="GO" id="GO:0008836">
    <property type="term" value="F:diaminopimelate decarboxylase activity"/>
    <property type="evidence" value="ECO:0007669"/>
    <property type="project" value="UniProtKB-UniRule"/>
</dbReference>
<feature type="binding site" evidence="12">
    <location>
        <position position="239"/>
    </location>
    <ligand>
        <name>pyridoxal 5'-phosphate</name>
        <dbReference type="ChEBI" id="CHEBI:597326"/>
    </ligand>
</feature>
<dbReference type="CDD" id="cd06828">
    <property type="entry name" value="PLPDE_III_DapDC"/>
    <property type="match status" value="1"/>
</dbReference>
<dbReference type="Gene3D" id="3.20.20.10">
    <property type="entry name" value="Alanine racemase"/>
    <property type="match status" value="1"/>
</dbReference>